<dbReference type="CDD" id="cd13138">
    <property type="entry name" value="MATE_yoeA_like"/>
    <property type="match status" value="1"/>
</dbReference>
<feature type="transmembrane region" description="Helical" evidence="7">
    <location>
        <begin position="140"/>
        <end position="159"/>
    </location>
</feature>
<keyword evidence="5 7" id="KW-1133">Transmembrane helix</keyword>
<dbReference type="Proteomes" id="UP001454086">
    <property type="component" value="Unassembled WGS sequence"/>
</dbReference>
<organism evidence="8 9">
    <name type="scientific">Enterocloster hominis</name>
    <name type="common">ex Hitch et al. 2024</name>
    <dbReference type="NCBI Taxonomy" id="1917870"/>
    <lineage>
        <taxon>Bacteria</taxon>
        <taxon>Bacillati</taxon>
        <taxon>Bacillota</taxon>
        <taxon>Clostridia</taxon>
        <taxon>Lachnospirales</taxon>
        <taxon>Lachnospiraceae</taxon>
        <taxon>Enterocloster</taxon>
    </lineage>
</organism>
<feature type="transmembrane region" description="Helical" evidence="7">
    <location>
        <begin position="323"/>
        <end position="348"/>
    </location>
</feature>
<name>A0ABV1D7P7_9FIRM</name>
<keyword evidence="4 7" id="KW-0812">Transmembrane</keyword>
<keyword evidence="6 7" id="KW-0472">Membrane</keyword>
<comment type="subcellular location">
    <subcellularLocation>
        <location evidence="1">Cell membrane</location>
        <topology evidence="1">Multi-pass membrane protein</topology>
    </subcellularLocation>
</comment>
<protein>
    <submittedName>
        <fullName evidence="8">MATE family efflux transporter</fullName>
    </submittedName>
</protein>
<feature type="transmembrane region" description="Helical" evidence="7">
    <location>
        <begin position="98"/>
        <end position="120"/>
    </location>
</feature>
<keyword evidence="9" id="KW-1185">Reference proteome</keyword>
<evidence type="ECO:0000313" key="9">
    <source>
        <dbReference type="Proteomes" id="UP001454086"/>
    </source>
</evidence>
<feature type="transmembrane region" description="Helical" evidence="7">
    <location>
        <begin position="200"/>
        <end position="220"/>
    </location>
</feature>
<evidence type="ECO:0000256" key="1">
    <source>
        <dbReference type="ARBA" id="ARBA00004651"/>
    </source>
</evidence>
<dbReference type="InterPro" id="IPR002528">
    <property type="entry name" value="MATE_fam"/>
</dbReference>
<sequence>MIKEHTNTNDMTNGNPVKLILAFAIPLFVGNIFQQIYNVADTMIAGYNLGDAAIAAIGATSSIFSLLMNFASGLNSGYGIVVARAFGAKNQDKLKKSIAAMIVLDLVITLMLTVFSLLFLNSLMRLLNIPDSIFADAYSYIAIITAGMLATIVYNMLAGIMRAVGNSRTPLYFLILSCVINLSLDCLFIIGFGWGVEGAAAATVIAESLSALFSAIYMFRKYREILPGRKHFHLDIPLIKEMAATGFAMALMLCVVDIGSVIYQRAINGLGEMLIVSHTAARKIIGIMMMPLASIATAYSTFTSQNWGAGKTERIRQTLKKVMAMEVGWGLFSCLAVFLLGGTAVRILTGTSDNNVIDNAVLSLRFHFVCYPALGILLALRTSLQAIGRKAVPVISSSFELIVKLIAGIWLIPKLGYLCVCLTEPVIWVSCAVFLIAEFMIQKPFDSNKEKAAATGTVNTKDILDDCIVGKVVQ</sequence>
<dbReference type="Pfam" id="PF01554">
    <property type="entry name" value="MatE"/>
    <property type="match status" value="2"/>
</dbReference>
<dbReference type="PIRSF" id="PIRSF006603">
    <property type="entry name" value="DinF"/>
    <property type="match status" value="1"/>
</dbReference>
<feature type="transmembrane region" description="Helical" evidence="7">
    <location>
        <begin position="171"/>
        <end position="194"/>
    </location>
</feature>
<dbReference type="PANTHER" id="PTHR43549:SF3">
    <property type="entry name" value="MULTIDRUG RESISTANCE PROTEIN YPNP-RELATED"/>
    <property type="match status" value="1"/>
</dbReference>
<accession>A0ABV1D7P7</accession>
<evidence type="ECO:0000313" key="8">
    <source>
        <dbReference type="EMBL" id="MEQ2426412.1"/>
    </source>
</evidence>
<dbReference type="NCBIfam" id="TIGR00797">
    <property type="entry name" value="matE"/>
    <property type="match status" value="1"/>
</dbReference>
<dbReference type="InterPro" id="IPR048279">
    <property type="entry name" value="MdtK-like"/>
</dbReference>
<proteinExistence type="predicted"/>
<keyword evidence="2" id="KW-0813">Transport</keyword>
<evidence type="ECO:0000256" key="2">
    <source>
        <dbReference type="ARBA" id="ARBA00022448"/>
    </source>
</evidence>
<evidence type="ECO:0000256" key="6">
    <source>
        <dbReference type="ARBA" id="ARBA00023136"/>
    </source>
</evidence>
<comment type="caution">
    <text evidence="8">The sequence shown here is derived from an EMBL/GenBank/DDBJ whole genome shotgun (WGS) entry which is preliminary data.</text>
</comment>
<feature type="transmembrane region" description="Helical" evidence="7">
    <location>
        <begin position="52"/>
        <end position="77"/>
    </location>
</feature>
<keyword evidence="3" id="KW-1003">Cell membrane</keyword>
<feature type="transmembrane region" description="Helical" evidence="7">
    <location>
        <begin position="284"/>
        <end position="302"/>
    </location>
</feature>
<dbReference type="EMBL" id="JBBMFM010000061">
    <property type="protein sequence ID" value="MEQ2426412.1"/>
    <property type="molecule type" value="Genomic_DNA"/>
</dbReference>
<evidence type="ECO:0000256" key="5">
    <source>
        <dbReference type="ARBA" id="ARBA00022989"/>
    </source>
</evidence>
<reference evidence="8 9" key="1">
    <citation type="submission" date="2024-03" db="EMBL/GenBank/DDBJ databases">
        <title>Human intestinal bacterial collection.</title>
        <authorList>
            <person name="Pauvert C."/>
            <person name="Hitch T.C.A."/>
            <person name="Clavel T."/>
        </authorList>
    </citation>
    <scope>NUCLEOTIDE SEQUENCE [LARGE SCALE GENOMIC DNA]</scope>
    <source>
        <strain evidence="8 9">CLA-SR-H021</strain>
    </source>
</reference>
<gene>
    <name evidence="8" type="ORF">WMQ36_15670</name>
</gene>
<evidence type="ECO:0000256" key="4">
    <source>
        <dbReference type="ARBA" id="ARBA00022692"/>
    </source>
</evidence>
<dbReference type="RefSeq" id="WP_150846467.1">
    <property type="nucleotide sequence ID" value="NZ_JBBMFM010000061.1"/>
</dbReference>
<feature type="transmembrane region" description="Helical" evidence="7">
    <location>
        <begin position="425"/>
        <end position="441"/>
    </location>
</feature>
<evidence type="ECO:0000256" key="3">
    <source>
        <dbReference type="ARBA" id="ARBA00022475"/>
    </source>
</evidence>
<dbReference type="PANTHER" id="PTHR43549">
    <property type="entry name" value="MULTIDRUG RESISTANCE PROTEIN YPNP-RELATED"/>
    <property type="match status" value="1"/>
</dbReference>
<feature type="transmembrane region" description="Helical" evidence="7">
    <location>
        <begin position="20"/>
        <end position="40"/>
    </location>
</feature>
<dbReference type="InterPro" id="IPR052031">
    <property type="entry name" value="Membrane_Transporter-Flippase"/>
</dbReference>
<feature type="transmembrane region" description="Helical" evidence="7">
    <location>
        <begin position="241"/>
        <end position="264"/>
    </location>
</feature>
<feature type="transmembrane region" description="Helical" evidence="7">
    <location>
        <begin position="360"/>
        <end position="380"/>
    </location>
</feature>
<evidence type="ECO:0000256" key="7">
    <source>
        <dbReference type="SAM" id="Phobius"/>
    </source>
</evidence>